<organism evidence="3 4">
    <name type="scientific">Flavobacterium granuli</name>
    <dbReference type="NCBI Taxonomy" id="280093"/>
    <lineage>
        <taxon>Bacteria</taxon>
        <taxon>Pseudomonadati</taxon>
        <taxon>Bacteroidota</taxon>
        <taxon>Flavobacteriia</taxon>
        <taxon>Flavobacteriales</taxon>
        <taxon>Flavobacteriaceae</taxon>
        <taxon>Flavobacterium</taxon>
    </lineage>
</organism>
<evidence type="ECO:0000259" key="2">
    <source>
        <dbReference type="PROSITE" id="PS50213"/>
    </source>
</evidence>
<dbReference type="RefSeq" id="WP_310003281.1">
    <property type="nucleotide sequence ID" value="NZ_JAVDTX010000001.1"/>
</dbReference>
<feature type="chain" id="PRO_5046314479" evidence="1">
    <location>
        <begin position="25"/>
        <end position="322"/>
    </location>
</feature>
<feature type="signal peptide" evidence="1">
    <location>
        <begin position="1"/>
        <end position="24"/>
    </location>
</feature>
<sequence>MKNLFKFKKAIALALLIIIGTSCNNDDDTTTTPVTDNTITGIASSKADFSILVEALTKADLATTLKGVGPYTVFAPTNAAFTAFLKTTPYATIKDVPKEALTQILLNHVVSGKVKSTDLTSGYIKTLAKGGASTTNTLSMYVNTSSGVKLNGVAKVVTADIMATNGVIHVIDAVIGLPTIVDHAIANPNFTTLVAALTYNPASGFAGILSGTTSSPFTVFAPTNDAFGAFLTETGYSGLSAIPANILEKTLKYHVVAGANVESKQLTNDQVVTTFSGQNVTVKFTPTRLLDASGRNCNIIAVDVQCSNGIIHVLDKVLLPTF</sequence>
<evidence type="ECO:0000313" key="3">
    <source>
        <dbReference type="EMBL" id="MDR6843662.1"/>
    </source>
</evidence>
<accession>A0ABU1RY22</accession>
<evidence type="ECO:0000256" key="1">
    <source>
        <dbReference type="SAM" id="SignalP"/>
    </source>
</evidence>
<dbReference type="InterPro" id="IPR000782">
    <property type="entry name" value="FAS1_domain"/>
</dbReference>
<dbReference type="Gene3D" id="2.30.180.10">
    <property type="entry name" value="FAS1 domain"/>
    <property type="match status" value="2"/>
</dbReference>
<dbReference type="PROSITE" id="PS50213">
    <property type="entry name" value="FAS1"/>
    <property type="match status" value="2"/>
</dbReference>
<feature type="domain" description="FAS1" evidence="2">
    <location>
        <begin position="36"/>
        <end position="175"/>
    </location>
</feature>
<name>A0ABU1RY22_9FLAO</name>
<dbReference type="PROSITE" id="PS51257">
    <property type="entry name" value="PROKAR_LIPOPROTEIN"/>
    <property type="match status" value="1"/>
</dbReference>
<dbReference type="PANTHER" id="PTHR10900:SF77">
    <property type="entry name" value="FI19380P1"/>
    <property type="match status" value="1"/>
</dbReference>
<dbReference type="InterPro" id="IPR050904">
    <property type="entry name" value="Adhesion/Biosynth-related"/>
</dbReference>
<gene>
    <name evidence="3" type="ORF">J2W95_000342</name>
</gene>
<protein>
    <submittedName>
        <fullName evidence="3">Surface protein with fasciclin (FAS1) repeats</fullName>
    </submittedName>
</protein>
<dbReference type="Pfam" id="PF02469">
    <property type="entry name" value="Fasciclin"/>
    <property type="match status" value="2"/>
</dbReference>
<dbReference type="SMART" id="SM00554">
    <property type="entry name" value="FAS1"/>
    <property type="match status" value="2"/>
</dbReference>
<dbReference type="InterPro" id="IPR036378">
    <property type="entry name" value="FAS1_dom_sf"/>
</dbReference>
<dbReference type="Proteomes" id="UP001261871">
    <property type="component" value="Unassembled WGS sequence"/>
</dbReference>
<evidence type="ECO:0000313" key="4">
    <source>
        <dbReference type="Proteomes" id="UP001261871"/>
    </source>
</evidence>
<feature type="domain" description="FAS1" evidence="2">
    <location>
        <begin position="177"/>
        <end position="318"/>
    </location>
</feature>
<dbReference type="PANTHER" id="PTHR10900">
    <property type="entry name" value="PERIOSTIN-RELATED"/>
    <property type="match status" value="1"/>
</dbReference>
<comment type="caution">
    <text evidence="3">The sequence shown here is derived from an EMBL/GenBank/DDBJ whole genome shotgun (WGS) entry which is preliminary data.</text>
</comment>
<keyword evidence="1" id="KW-0732">Signal</keyword>
<keyword evidence="4" id="KW-1185">Reference proteome</keyword>
<dbReference type="EMBL" id="JAVDTX010000001">
    <property type="protein sequence ID" value="MDR6843662.1"/>
    <property type="molecule type" value="Genomic_DNA"/>
</dbReference>
<reference evidence="3 4" key="1">
    <citation type="submission" date="2023-07" db="EMBL/GenBank/DDBJ databases">
        <title>Sorghum-associated microbial communities from plants grown in Nebraska, USA.</title>
        <authorList>
            <person name="Schachtman D."/>
        </authorList>
    </citation>
    <scope>NUCLEOTIDE SEQUENCE [LARGE SCALE GENOMIC DNA]</scope>
    <source>
        <strain evidence="3 4">BE124</strain>
    </source>
</reference>
<proteinExistence type="predicted"/>
<dbReference type="SUPFAM" id="SSF82153">
    <property type="entry name" value="FAS1 domain"/>
    <property type="match status" value="2"/>
</dbReference>